<name>A0A0P9A7Y4_DROAN</name>
<evidence type="ECO:0008006" key="3">
    <source>
        <dbReference type="Google" id="ProtNLM"/>
    </source>
</evidence>
<dbReference type="InterPro" id="IPR010512">
    <property type="entry name" value="DUF1091"/>
</dbReference>
<keyword evidence="2" id="KW-1185">Reference proteome</keyword>
<gene>
    <name evidence="1" type="primary">Dana\GF26526</name>
    <name evidence="1" type="ORF">GF26526</name>
</gene>
<dbReference type="AlphaFoldDB" id="A0A0P9A7Y4"/>
<proteinExistence type="predicted"/>
<dbReference type="Proteomes" id="UP000007801">
    <property type="component" value="Unassembled WGS sequence"/>
</dbReference>
<dbReference type="PANTHER" id="PTHR20898:SF0">
    <property type="entry name" value="DAEDALUS ON 3-RELATED"/>
    <property type="match status" value="1"/>
</dbReference>
<evidence type="ECO:0000313" key="1">
    <source>
        <dbReference type="EMBL" id="KPU74453.1"/>
    </source>
</evidence>
<dbReference type="PANTHER" id="PTHR20898">
    <property type="entry name" value="DAEDALUS ON 3-RELATED-RELATED"/>
    <property type="match status" value="1"/>
</dbReference>
<dbReference type="OrthoDB" id="7789165at2759"/>
<dbReference type="Pfam" id="PF06477">
    <property type="entry name" value="DUF1091"/>
    <property type="match status" value="1"/>
</dbReference>
<dbReference type="InParanoid" id="A0A0P9A7Y4"/>
<protein>
    <recommendedName>
        <fullName evidence="3">MD-2-related lipid-recognition domain-containing protein</fullName>
    </recommendedName>
</protein>
<dbReference type="EMBL" id="CH902624">
    <property type="protein sequence ID" value="KPU74453.1"/>
    <property type="molecule type" value="Genomic_DNA"/>
</dbReference>
<accession>A0A0P9A7Y4</accession>
<sequence>MKYTSLDKDFSFTNIKCTSMDKDFCDFDYCYIKPINRTYKYISLKVKLYKVPITNVTVNCSFMKRSNGYKPFLYNITADGCKFLKNQKSNPVLGYMYGLFKSHSNMNHTCPFDHDLIVDKVSTTFINYQFTKLLPFPEGEYLFRTNWIAYGILRATVDAYLSLT</sequence>
<dbReference type="SMART" id="SM00697">
    <property type="entry name" value="DM8"/>
    <property type="match status" value="1"/>
</dbReference>
<organism evidence="1 2">
    <name type="scientific">Drosophila ananassae</name>
    <name type="common">Fruit fly</name>
    <dbReference type="NCBI Taxonomy" id="7217"/>
    <lineage>
        <taxon>Eukaryota</taxon>
        <taxon>Metazoa</taxon>
        <taxon>Ecdysozoa</taxon>
        <taxon>Arthropoda</taxon>
        <taxon>Hexapoda</taxon>
        <taxon>Insecta</taxon>
        <taxon>Pterygota</taxon>
        <taxon>Neoptera</taxon>
        <taxon>Endopterygota</taxon>
        <taxon>Diptera</taxon>
        <taxon>Brachycera</taxon>
        <taxon>Muscomorpha</taxon>
        <taxon>Ephydroidea</taxon>
        <taxon>Drosophilidae</taxon>
        <taxon>Drosophila</taxon>
        <taxon>Sophophora</taxon>
    </lineage>
</organism>
<evidence type="ECO:0000313" key="2">
    <source>
        <dbReference type="Proteomes" id="UP000007801"/>
    </source>
</evidence>
<reference evidence="1 2" key="1">
    <citation type="journal article" date="2007" name="Nature">
        <title>Evolution of genes and genomes on the Drosophila phylogeny.</title>
        <authorList>
            <consortium name="Drosophila 12 Genomes Consortium"/>
            <person name="Clark A.G."/>
            <person name="Eisen M.B."/>
            <person name="Smith D.R."/>
            <person name="Bergman C.M."/>
            <person name="Oliver B."/>
            <person name="Markow T.A."/>
            <person name="Kaufman T.C."/>
            <person name="Kellis M."/>
            <person name="Gelbart W."/>
            <person name="Iyer V.N."/>
            <person name="Pollard D.A."/>
            <person name="Sackton T.B."/>
            <person name="Larracuente A.M."/>
            <person name="Singh N.D."/>
            <person name="Abad J.P."/>
            <person name="Abt D.N."/>
            <person name="Adryan B."/>
            <person name="Aguade M."/>
            <person name="Akashi H."/>
            <person name="Anderson W.W."/>
            <person name="Aquadro C.F."/>
            <person name="Ardell D.H."/>
            <person name="Arguello R."/>
            <person name="Artieri C.G."/>
            <person name="Barbash D.A."/>
            <person name="Barker D."/>
            <person name="Barsanti P."/>
            <person name="Batterham P."/>
            <person name="Batzoglou S."/>
            <person name="Begun D."/>
            <person name="Bhutkar A."/>
            <person name="Blanco E."/>
            <person name="Bosak S.A."/>
            <person name="Bradley R.K."/>
            <person name="Brand A.D."/>
            <person name="Brent M.R."/>
            <person name="Brooks A.N."/>
            <person name="Brown R.H."/>
            <person name="Butlin R.K."/>
            <person name="Caggese C."/>
            <person name="Calvi B.R."/>
            <person name="Bernardo de Carvalho A."/>
            <person name="Caspi A."/>
            <person name="Castrezana S."/>
            <person name="Celniker S.E."/>
            <person name="Chang J.L."/>
            <person name="Chapple C."/>
            <person name="Chatterji S."/>
            <person name="Chinwalla A."/>
            <person name="Civetta A."/>
            <person name="Clifton S.W."/>
            <person name="Comeron J.M."/>
            <person name="Costello J.C."/>
            <person name="Coyne J.A."/>
            <person name="Daub J."/>
            <person name="David R.G."/>
            <person name="Delcher A.L."/>
            <person name="Delehaunty K."/>
            <person name="Do C.B."/>
            <person name="Ebling H."/>
            <person name="Edwards K."/>
            <person name="Eickbush T."/>
            <person name="Evans J.D."/>
            <person name="Filipski A."/>
            <person name="Findeiss S."/>
            <person name="Freyhult E."/>
            <person name="Fulton L."/>
            <person name="Fulton R."/>
            <person name="Garcia A.C."/>
            <person name="Gardiner A."/>
            <person name="Garfield D.A."/>
            <person name="Garvin B.E."/>
            <person name="Gibson G."/>
            <person name="Gilbert D."/>
            <person name="Gnerre S."/>
            <person name="Godfrey J."/>
            <person name="Good R."/>
            <person name="Gotea V."/>
            <person name="Gravely B."/>
            <person name="Greenberg A.J."/>
            <person name="Griffiths-Jones S."/>
            <person name="Gross S."/>
            <person name="Guigo R."/>
            <person name="Gustafson E.A."/>
            <person name="Haerty W."/>
            <person name="Hahn M.W."/>
            <person name="Halligan D.L."/>
            <person name="Halpern A.L."/>
            <person name="Halter G.M."/>
            <person name="Han M.V."/>
            <person name="Heger A."/>
            <person name="Hillier L."/>
            <person name="Hinrichs A.S."/>
            <person name="Holmes I."/>
            <person name="Hoskins R.A."/>
            <person name="Hubisz M.J."/>
            <person name="Hultmark D."/>
            <person name="Huntley M.A."/>
            <person name="Jaffe D.B."/>
            <person name="Jagadeeshan S."/>
            <person name="Jeck W.R."/>
            <person name="Johnson J."/>
            <person name="Jones C.D."/>
            <person name="Jordan W.C."/>
            <person name="Karpen G.H."/>
            <person name="Kataoka E."/>
            <person name="Keightley P.D."/>
            <person name="Kheradpour P."/>
            <person name="Kirkness E.F."/>
            <person name="Koerich L.B."/>
            <person name="Kristiansen K."/>
            <person name="Kudrna D."/>
            <person name="Kulathinal R.J."/>
            <person name="Kumar S."/>
            <person name="Kwok R."/>
            <person name="Lander E."/>
            <person name="Langley C.H."/>
            <person name="Lapoint R."/>
            <person name="Lazzaro B.P."/>
            <person name="Lee S.J."/>
            <person name="Levesque L."/>
            <person name="Li R."/>
            <person name="Lin C.F."/>
            <person name="Lin M.F."/>
            <person name="Lindblad-Toh K."/>
            <person name="Llopart A."/>
            <person name="Long M."/>
            <person name="Low L."/>
            <person name="Lozovsky E."/>
            <person name="Lu J."/>
            <person name="Luo M."/>
            <person name="Machado C.A."/>
            <person name="Makalowski W."/>
            <person name="Marzo M."/>
            <person name="Matsuda M."/>
            <person name="Matzkin L."/>
            <person name="McAllister B."/>
            <person name="McBride C.S."/>
            <person name="McKernan B."/>
            <person name="McKernan K."/>
            <person name="Mendez-Lago M."/>
            <person name="Minx P."/>
            <person name="Mollenhauer M.U."/>
            <person name="Montooth K."/>
            <person name="Mount S.M."/>
            <person name="Mu X."/>
            <person name="Myers E."/>
            <person name="Negre B."/>
            <person name="Newfeld S."/>
            <person name="Nielsen R."/>
            <person name="Noor M.A."/>
            <person name="O'Grady P."/>
            <person name="Pachter L."/>
            <person name="Papaceit M."/>
            <person name="Parisi M.J."/>
            <person name="Parisi M."/>
            <person name="Parts L."/>
            <person name="Pedersen J.S."/>
            <person name="Pesole G."/>
            <person name="Phillippy A.M."/>
            <person name="Ponting C.P."/>
            <person name="Pop M."/>
            <person name="Porcelli D."/>
            <person name="Powell J.R."/>
            <person name="Prohaska S."/>
            <person name="Pruitt K."/>
            <person name="Puig M."/>
            <person name="Quesneville H."/>
            <person name="Ram K.R."/>
            <person name="Rand D."/>
            <person name="Rasmussen M.D."/>
            <person name="Reed L.K."/>
            <person name="Reenan R."/>
            <person name="Reily A."/>
            <person name="Remington K.A."/>
            <person name="Rieger T.T."/>
            <person name="Ritchie M.G."/>
            <person name="Robin C."/>
            <person name="Rogers Y.H."/>
            <person name="Rohde C."/>
            <person name="Rozas J."/>
            <person name="Rubenfield M.J."/>
            <person name="Ruiz A."/>
            <person name="Russo S."/>
            <person name="Salzberg S.L."/>
            <person name="Sanchez-Gracia A."/>
            <person name="Saranga D.J."/>
            <person name="Sato H."/>
            <person name="Schaeffer S.W."/>
            <person name="Schatz M.C."/>
            <person name="Schlenke T."/>
            <person name="Schwartz R."/>
            <person name="Segarra C."/>
            <person name="Singh R.S."/>
            <person name="Sirot L."/>
            <person name="Sirota M."/>
            <person name="Sisneros N.B."/>
            <person name="Smith C.D."/>
            <person name="Smith T.F."/>
            <person name="Spieth J."/>
            <person name="Stage D.E."/>
            <person name="Stark A."/>
            <person name="Stephan W."/>
            <person name="Strausberg R.L."/>
            <person name="Strempel S."/>
            <person name="Sturgill D."/>
            <person name="Sutton G."/>
            <person name="Sutton G.G."/>
            <person name="Tao W."/>
            <person name="Teichmann S."/>
            <person name="Tobari Y.N."/>
            <person name="Tomimura Y."/>
            <person name="Tsolas J.M."/>
            <person name="Valente V.L."/>
            <person name="Venter E."/>
            <person name="Venter J.C."/>
            <person name="Vicario S."/>
            <person name="Vieira F.G."/>
            <person name="Vilella A.J."/>
            <person name="Villasante A."/>
            <person name="Walenz B."/>
            <person name="Wang J."/>
            <person name="Wasserman M."/>
            <person name="Watts T."/>
            <person name="Wilson D."/>
            <person name="Wilson R.K."/>
            <person name="Wing R.A."/>
            <person name="Wolfner M.F."/>
            <person name="Wong A."/>
            <person name="Wong G.K."/>
            <person name="Wu C.I."/>
            <person name="Wu G."/>
            <person name="Yamamoto D."/>
            <person name="Yang H.P."/>
            <person name="Yang S.P."/>
            <person name="Yorke J.A."/>
            <person name="Yoshida K."/>
            <person name="Zdobnov E."/>
            <person name="Zhang P."/>
            <person name="Zhang Y."/>
            <person name="Zimin A.V."/>
            <person name="Baldwin J."/>
            <person name="Abdouelleil A."/>
            <person name="Abdulkadir J."/>
            <person name="Abebe A."/>
            <person name="Abera B."/>
            <person name="Abreu J."/>
            <person name="Acer S.C."/>
            <person name="Aftuck L."/>
            <person name="Alexander A."/>
            <person name="An P."/>
            <person name="Anderson E."/>
            <person name="Anderson S."/>
            <person name="Arachi H."/>
            <person name="Azer M."/>
            <person name="Bachantsang P."/>
            <person name="Barry A."/>
            <person name="Bayul T."/>
            <person name="Berlin A."/>
            <person name="Bessette D."/>
            <person name="Bloom T."/>
            <person name="Blye J."/>
            <person name="Boguslavskiy L."/>
            <person name="Bonnet C."/>
            <person name="Boukhgalter B."/>
            <person name="Bourzgui I."/>
            <person name="Brown A."/>
            <person name="Cahill P."/>
            <person name="Channer S."/>
            <person name="Cheshatsang Y."/>
            <person name="Chuda L."/>
            <person name="Citroen M."/>
            <person name="Collymore A."/>
            <person name="Cooke P."/>
            <person name="Costello M."/>
            <person name="D'Aco K."/>
            <person name="Daza R."/>
            <person name="De Haan G."/>
            <person name="DeGray S."/>
            <person name="DeMaso C."/>
            <person name="Dhargay N."/>
            <person name="Dooley K."/>
            <person name="Dooley E."/>
            <person name="Doricent M."/>
            <person name="Dorje P."/>
            <person name="Dorjee K."/>
            <person name="Dupes A."/>
            <person name="Elong R."/>
            <person name="Falk J."/>
            <person name="Farina A."/>
            <person name="Faro S."/>
            <person name="Ferguson D."/>
            <person name="Fisher S."/>
            <person name="Foley C.D."/>
            <person name="Franke A."/>
            <person name="Friedrich D."/>
            <person name="Gadbois L."/>
            <person name="Gearin G."/>
            <person name="Gearin C.R."/>
            <person name="Giannoukos G."/>
            <person name="Goode T."/>
            <person name="Graham J."/>
            <person name="Grandbois E."/>
            <person name="Grewal S."/>
            <person name="Gyaltsen K."/>
            <person name="Hafez N."/>
            <person name="Hagos B."/>
            <person name="Hall J."/>
            <person name="Henson C."/>
            <person name="Hollinger A."/>
            <person name="Honan T."/>
            <person name="Huard M.D."/>
            <person name="Hughes L."/>
            <person name="Hurhula B."/>
            <person name="Husby M.E."/>
            <person name="Kamat A."/>
            <person name="Kanga B."/>
            <person name="Kashin S."/>
            <person name="Khazanovich D."/>
            <person name="Kisner P."/>
            <person name="Lance K."/>
            <person name="Lara M."/>
            <person name="Lee W."/>
            <person name="Lennon N."/>
            <person name="Letendre F."/>
            <person name="LeVine R."/>
            <person name="Lipovsky A."/>
            <person name="Liu X."/>
            <person name="Liu J."/>
            <person name="Liu S."/>
            <person name="Lokyitsang T."/>
            <person name="Lokyitsang Y."/>
            <person name="Lubonja R."/>
            <person name="Lui A."/>
            <person name="MacDonald P."/>
            <person name="Magnisalis V."/>
            <person name="Maru K."/>
            <person name="Matthews C."/>
            <person name="McCusker W."/>
            <person name="McDonough S."/>
            <person name="Mehta T."/>
            <person name="Meldrim J."/>
            <person name="Meneus L."/>
            <person name="Mihai O."/>
            <person name="Mihalev A."/>
            <person name="Mihova T."/>
            <person name="Mittelman R."/>
            <person name="Mlenga V."/>
            <person name="Montmayeur A."/>
            <person name="Mulrain L."/>
            <person name="Navidi A."/>
            <person name="Naylor J."/>
            <person name="Negash T."/>
            <person name="Nguyen T."/>
            <person name="Nguyen N."/>
            <person name="Nicol R."/>
            <person name="Norbu C."/>
            <person name="Norbu N."/>
            <person name="Novod N."/>
            <person name="O'Neill B."/>
            <person name="Osman S."/>
            <person name="Markiewicz E."/>
            <person name="Oyono O.L."/>
            <person name="Patti C."/>
            <person name="Phunkhang P."/>
            <person name="Pierre F."/>
            <person name="Priest M."/>
            <person name="Raghuraman S."/>
            <person name="Rege F."/>
            <person name="Reyes R."/>
            <person name="Rise C."/>
            <person name="Rogov P."/>
            <person name="Ross K."/>
            <person name="Ryan E."/>
            <person name="Settipalli S."/>
            <person name="Shea T."/>
            <person name="Sherpa N."/>
            <person name="Shi L."/>
            <person name="Shih D."/>
            <person name="Sparrow T."/>
            <person name="Spaulding J."/>
            <person name="Stalker J."/>
            <person name="Stange-Thomann N."/>
            <person name="Stavropoulos S."/>
            <person name="Stone C."/>
            <person name="Strader C."/>
            <person name="Tesfaye S."/>
            <person name="Thomson T."/>
            <person name="Thoulutsang Y."/>
            <person name="Thoulutsang D."/>
            <person name="Topham K."/>
            <person name="Topping I."/>
            <person name="Tsamla T."/>
            <person name="Vassiliev H."/>
            <person name="Vo A."/>
            <person name="Wangchuk T."/>
            <person name="Wangdi T."/>
            <person name="Weiand M."/>
            <person name="Wilkinson J."/>
            <person name="Wilson A."/>
            <person name="Yadav S."/>
            <person name="Young G."/>
            <person name="Yu Q."/>
            <person name="Zembek L."/>
            <person name="Zhong D."/>
            <person name="Zimmer A."/>
            <person name="Zwirko Z."/>
            <person name="Jaffe D.B."/>
            <person name="Alvarez P."/>
            <person name="Brockman W."/>
            <person name="Butler J."/>
            <person name="Chin C."/>
            <person name="Gnerre S."/>
            <person name="Grabherr M."/>
            <person name="Kleber M."/>
            <person name="Mauceli E."/>
            <person name="MacCallum I."/>
        </authorList>
    </citation>
    <scope>NUCLEOTIDE SEQUENCE [LARGE SCALE GENOMIC DNA]</scope>
    <source>
        <strain evidence="2">Tucson 14024-0371.13</strain>
    </source>
</reference>